<dbReference type="Proteomes" id="UP000294682">
    <property type="component" value="Unassembled WGS sequence"/>
</dbReference>
<dbReference type="Pfam" id="PF02589">
    <property type="entry name" value="LUD_dom"/>
    <property type="match status" value="1"/>
</dbReference>
<dbReference type="PIRSF" id="PIRSF020269">
    <property type="entry name" value="DUF1121"/>
    <property type="match status" value="1"/>
</dbReference>
<gene>
    <name evidence="2" type="ORF">EDD78_11219</name>
</gene>
<dbReference type="EMBL" id="SLUK01000012">
    <property type="protein sequence ID" value="TCL41850.1"/>
    <property type="molecule type" value="Genomic_DNA"/>
</dbReference>
<reference evidence="2 3" key="1">
    <citation type="submission" date="2019-03" db="EMBL/GenBank/DDBJ databases">
        <title>Genomic Encyclopedia of Type Strains, Phase IV (KMG-IV): sequencing the most valuable type-strain genomes for metagenomic binning, comparative biology and taxonomic classification.</title>
        <authorList>
            <person name="Goeker M."/>
        </authorList>
    </citation>
    <scope>NUCLEOTIDE SEQUENCE [LARGE SCALE GENOMIC DNA]</scope>
    <source>
        <strain evidence="2 3">DSM 100433</strain>
    </source>
</reference>
<feature type="domain" description="LUD" evidence="1">
    <location>
        <begin position="13"/>
        <end position="207"/>
    </location>
</feature>
<evidence type="ECO:0000313" key="2">
    <source>
        <dbReference type="EMBL" id="TCL41850.1"/>
    </source>
</evidence>
<dbReference type="PANTHER" id="PTHR36179">
    <property type="entry name" value="LUD_DOM DOMAIN-CONTAINING PROTEIN"/>
    <property type="match status" value="1"/>
</dbReference>
<proteinExistence type="predicted"/>
<comment type="caution">
    <text evidence="2">The sequence shown here is derived from an EMBL/GenBank/DDBJ whole genome shotgun (WGS) entry which is preliminary data.</text>
</comment>
<evidence type="ECO:0000313" key="3">
    <source>
        <dbReference type="Proteomes" id="UP000294682"/>
    </source>
</evidence>
<dbReference type="AlphaFoldDB" id="A0A9X8Y7E0"/>
<organism evidence="2 3">
    <name type="scientific">Harryflintia acetispora</name>
    <dbReference type="NCBI Taxonomy" id="1849041"/>
    <lineage>
        <taxon>Bacteria</taxon>
        <taxon>Bacillati</taxon>
        <taxon>Bacillota</taxon>
        <taxon>Clostridia</taxon>
        <taxon>Eubacteriales</taxon>
        <taxon>Oscillospiraceae</taxon>
        <taxon>Harryflintia</taxon>
    </lineage>
</organism>
<protein>
    <submittedName>
        <fullName evidence="2">YkgG family uncharacterized protein</fullName>
    </submittedName>
</protein>
<dbReference type="InterPro" id="IPR003741">
    <property type="entry name" value="LUD_dom"/>
</dbReference>
<dbReference type="InterPro" id="IPR024185">
    <property type="entry name" value="FTHF_cligase-like_sf"/>
</dbReference>
<dbReference type="RefSeq" id="WP_079698023.1">
    <property type="nucleotide sequence ID" value="NZ_SLUK01000012.1"/>
</dbReference>
<keyword evidence="3" id="KW-1185">Reference proteome</keyword>
<dbReference type="SUPFAM" id="SSF100950">
    <property type="entry name" value="NagB/RpiA/CoA transferase-like"/>
    <property type="match status" value="1"/>
</dbReference>
<evidence type="ECO:0000259" key="1">
    <source>
        <dbReference type="Pfam" id="PF02589"/>
    </source>
</evidence>
<dbReference type="Gene3D" id="3.40.50.10420">
    <property type="entry name" value="NagB/RpiA/CoA transferase-like"/>
    <property type="match status" value="1"/>
</dbReference>
<dbReference type="InterPro" id="IPR009501">
    <property type="entry name" value="UCP020269"/>
</dbReference>
<accession>A0A9X8Y7E0</accession>
<dbReference type="OrthoDB" id="9809147at2"/>
<sequence>MDQNVEFILERRVERTMEALVKNRMEAYYAPSAGKAKEAVISLLREGAVVSHGGSQTLIECGIIDELRSGKYNYLDRSAPGLSKEQVTEIYRRSFFADYYLGSANAITEEGELFNVDGNGNRVAAYIYGPQNVILVAGINKIVPDIESALTRLRKMAAPANVKRLECETPCFRTGECMNCHTPGRICCDYVVQGFQRVPGRIKVVLVGEPLGY</sequence>
<name>A0A9X8Y7E0_9FIRM</name>
<dbReference type="PANTHER" id="PTHR36179:SF2">
    <property type="entry name" value="LUD DOMAIN-CONTAINING PROTEIN"/>
    <property type="match status" value="1"/>
</dbReference>
<dbReference type="InterPro" id="IPR037171">
    <property type="entry name" value="NagB/RpiA_transferase-like"/>
</dbReference>